<dbReference type="Pfam" id="PF03169">
    <property type="entry name" value="OPT"/>
    <property type="match status" value="1"/>
</dbReference>
<dbReference type="InterPro" id="IPR045035">
    <property type="entry name" value="YSL-like"/>
</dbReference>
<evidence type="ECO:0000256" key="8">
    <source>
        <dbReference type="SAM" id="Phobius"/>
    </source>
</evidence>
<feature type="transmembrane region" description="Helical" evidence="8">
    <location>
        <begin position="178"/>
        <end position="196"/>
    </location>
</feature>
<feature type="transmembrane region" description="Helical" evidence="8">
    <location>
        <begin position="717"/>
        <end position="739"/>
    </location>
</feature>
<keyword evidence="4 8" id="KW-0812">Transmembrane</keyword>
<evidence type="ECO:0000256" key="5">
    <source>
        <dbReference type="ARBA" id="ARBA00022989"/>
    </source>
</evidence>
<feature type="transmembrane region" description="Helical" evidence="8">
    <location>
        <begin position="101"/>
        <end position="120"/>
    </location>
</feature>
<evidence type="ECO:0000256" key="6">
    <source>
        <dbReference type="ARBA" id="ARBA00023136"/>
    </source>
</evidence>
<dbReference type="PANTHER" id="PTHR31645">
    <property type="entry name" value="OLIGOPEPTIDE TRANSPORTER YGL114W-RELATED"/>
    <property type="match status" value="1"/>
</dbReference>
<feature type="transmembrane region" description="Helical" evidence="8">
    <location>
        <begin position="483"/>
        <end position="503"/>
    </location>
</feature>
<feature type="transmembrane region" description="Helical" evidence="8">
    <location>
        <begin position="678"/>
        <end position="705"/>
    </location>
</feature>
<proteinExistence type="inferred from homology"/>
<dbReference type="PANTHER" id="PTHR31645:SF3">
    <property type="entry name" value="OLIGOPEPTIDE TRANSPORTER"/>
    <property type="match status" value="1"/>
</dbReference>
<feature type="transmembrane region" description="Helical" evidence="8">
    <location>
        <begin position="450"/>
        <end position="471"/>
    </location>
</feature>
<name>A0ABQ8GLN2_9PEZI</name>
<comment type="similarity">
    <text evidence="2">Belongs to the oligopeptide OPT transporter family.</text>
</comment>
<feature type="transmembrane region" description="Helical" evidence="8">
    <location>
        <begin position="644"/>
        <end position="666"/>
    </location>
</feature>
<comment type="subcellular location">
    <subcellularLocation>
        <location evidence="1">Membrane</location>
        <topology evidence="1">Multi-pass membrane protein</topology>
    </subcellularLocation>
</comment>
<reference evidence="9 10" key="1">
    <citation type="journal article" date="2021" name="Nat. Commun.">
        <title>Genetic determinants of endophytism in the Arabidopsis root mycobiome.</title>
        <authorList>
            <person name="Mesny F."/>
            <person name="Miyauchi S."/>
            <person name="Thiergart T."/>
            <person name="Pickel B."/>
            <person name="Atanasova L."/>
            <person name="Karlsson M."/>
            <person name="Huettel B."/>
            <person name="Barry K.W."/>
            <person name="Haridas S."/>
            <person name="Chen C."/>
            <person name="Bauer D."/>
            <person name="Andreopoulos W."/>
            <person name="Pangilinan J."/>
            <person name="LaButti K."/>
            <person name="Riley R."/>
            <person name="Lipzen A."/>
            <person name="Clum A."/>
            <person name="Drula E."/>
            <person name="Henrissat B."/>
            <person name="Kohler A."/>
            <person name="Grigoriev I.V."/>
            <person name="Martin F.M."/>
            <person name="Hacquard S."/>
        </authorList>
    </citation>
    <scope>NUCLEOTIDE SEQUENCE [LARGE SCALE GENOMIC DNA]</scope>
    <source>
        <strain evidence="9 10">MPI-SDFR-AT-0080</strain>
    </source>
</reference>
<feature type="compositionally biased region" description="Basic and acidic residues" evidence="7">
    <location>
        <begin position="1"/>
        <end position="11"/>
    </location>
</feature>
<evidence type="ECO:0000256" key="1">
    <source>
        <dbReference type="ARBA" id="ARBA00004141"/>
    </source>
</evidence>
<feature type="transmembrane region" description="Helical" evidence="8">
    <location>
        <begin position="578"/>
        <end position="603"/>
    </location>
</feature>
<sequence>MNAAESIDRSVEGMGHVHPSSFDEKRTYPQDDTVAQDEKAGSIDIEEKEVQEDVLPDPFVPFDDLPEERDRVLTIRAVVMGCICGALVNASNVYLGLKTGWTFTANLFGAILGFAVIKFFSTTFAENFPILGGGFGPKENNIIQTAATASGGLSNVFVSAYPALYQLNLMSDKPSSDFWKIVSLTAVGGYFGFFFGTPLRKFFVIHVARELRLIFPTATATAMTIRSMHEAMSGQIIAKMKTKALAWSFTAALLLRVVSQYAVGILWDWHIFTWFFIWGNYNNLAIHVENWGWLIEFTPAFIGSGMLVGLNVAFSFYGGSILAWAIIGPALVHNGAAFGVAASDDPKWKDYTSFASLSLSASNKDTPSPRYWLLWPGVLCMIAVSFTELALQWRVFVYGFRAIYRGCCGAIYAAGRAAGKELGYFQERSQQDLKDVVVDPAKPSERVRTWMWLPGLVITIITTCVVFGPPTNVNTVMGVEFDMPVGMSVLSVFLAFFFSFLAIQCTGVTDITPLTAASKASQIVLGGATKGENWGVAHAQKLNLLGGAIANMGANQSTDLTADFRVGFLLRTPPIQQWIAQCLGTIVAIFLAPGMFVLFATAYPCILDTEAEHCAFSAPSVSAWRAVAIAVTDPDFPIPKSSGIFAILFAILGCAMVLIRHFFWVGKREWIRAYHPNMMCIALAFVLPQTYYGLAMIMGSVPAYIWAKKNPKSFDIYGYAIAAGLIAGEGIGGVVNAIFQIAGISGDFYGSNIACPGDLC</sequence>
<evidence type="ECO:0000256" key="4">
    <source>
        <dbReference type="ARBA" id="ARBA00022692"/>
    </source>
</evidence>
<dbReference type="Proteomes" id="UP000774617">
    <property type="component" value="Unassembled WGS sequence"/>
</dbReference>
<feature type="transmembrane region" description="Helical" evidence="8">
    <location>
        <begin position="291"/>
        <end position="314"/>
    </location>
</feature>
<feature type="transmembrane region" description="Helical" evidence="8">
    <location>
        <begin position="244"/>
        <end position="271"/>
    </location>
</feature>
<organism evidence="9 10">
    <name type="scientific">Macrophomina phaseolina</name>
    <dbReference type="NCBI Taxonomy" id="35725"/>
    <lineage>
        <taxon>Eukaryota</taxon>
        <taxon>Fungi</taxon>
        <taxon>Dikarya</taxon>
        <taxon>Ascomycota</taxon>
        <taxon>Pezizomycotina</taxon>
        <taxon>Dothideomycetes</taxon>
        <taxon>Dothideomycetes incertae sedis</taxon>
        <taxon>Botryosphaeriales</taxon>
        <taxon>Botryosphaeriaceae</taxon>
        <taxon>Macrophomina</taxon>
    </lineage>
</organism>
<comment type="caution">
    <text evidence="9">The sequence shown here is derived from an EMBL/GenBank/DDBJ whole genome shotgun (WGS) entry which is preliminary data.</text>
</comment>
<protein>
    <submittedName>
        <fullName evidence="9">Oligopeptide transporter</fullName>
    </submittedName>
</protein>
<keyword evidence="6 8" id="KW-0472">Membrane</keyword>
<feature type="transmembrane region" description="Helical" evidence="8">
    <location>
        <begin position="73"/>
        <end position="95"/>
    </location>
</feature>
<feature type="region of interest" description="Disordered" evidence="7">
    <location>
        <begin position="1"/>
        <end position="46"/>
    </location>
</feature>
<feature type="transmembrane region" description="Helical" evidence="8">
    <location>
        <begin position="321"/>
        <end position="342"/>
    </location>
</feature>
<evidence type="ECO:0000313" key="10">
    <source>
        <dbReference type="Proteomes" id="UP000774617"/>
    </source>
</evidence>
<keyword evidence="5 8" id="KW-1133">Transmembrane helix</keyword>
<evidence type="ECO:0000256" key="2">
    <source>
        <dbReference type="ARBA" id="ARBA00008807"/>
    </source>
</evidence>
<feature type="transmembrane region" description="Helical" evidence="8">
    <location>
        <begin position="372"/>
        <end position="391"/>
    </location>
</feature>
<evidence type="ECO:0000256" key="3">
    <source>
        <dbReference type="ARBA" id="ARBA00022448"/>
    </source>
</evidence>
<keyword evidence="10" id="KW-1185">Reference proteome</keyword>
<dbReference type="EMBL" id="JAGTJR010000007">
    <property type="protein sequence ID" value="KAH7057256.1"/>
    <property type="molecule type" value="Genomic_DNA"/>
</dbReference>
<dbReference type="InterPro" id="IPR004813">
    <property type="entry name" value="OPT"/>
</dbReference>
<evidence type="ECO:0000256" key="7">
    <source>
        <dbReference type="SAM" id="MobiDB-lite"/>
    </source>
</evidence>
<evidence type="ECO:0000313" key="9">
    <source>
        <dbReference type="EMBL" id="KAH7057256.1"/>
    </source>
</evidence>
<gene>
    <name evidence="9" type="ORF">B0J12DRAFT_697128</name>
</gene>
<accession>A0ABQ8GLN2</accession>
<keyword evidence="3" id="KW-0813">Transport</keyword>